<dbReference type="RefSeq" id="XP_004994947.1">
    <property type="nucleotide sequence ID" value="XM_004994890.1"/>
</dbReference>
<dbReference type="GO" id="GO:0070876">
    <property type="term" value="C:SOSS complex"/>
    <property type="evidence" value="ECO:0007669"/>
    <property type="project" value="TreeGrafter"/>
</dbReference>
<dbReference type="GO" id="GO:0010212">
    <property type="term" value="P:response to ionizing radiation"/>
    <property type="evidence" value="ECO:0007669"/>
    <property type="project" value="TreeGrafter"/>
</dbReference>
<dbReference type="GO" id="GO:0044818">
    <property type="term" value="P:mitotic G2/M transition checkpoint"/>
    <property type="evidence" value="ECO:0007669"/>
    <property type="project" value="TreeGrafter"/>
</dbReference>
<dbReference type="FunCoup" id="F2U7M6">
    <property type="interactions" value="1151"/>
</dbReference>
<dbReference type="AlphaFoldDB" id="F2U7M6"/>
<dbReference type="InParanoid" id="F2U7M6"/>
<dbReference type="OrthoDB" id="295715at2759"/>
<dbReference type="eggNOG" id="KOG3416">
    <property type="taxonomic scope" value="Eukaryota"/>
</dbReference>
<dbReference type="Proteomes" id="UP000007799">
    <property type="component" value="Unassembled WGS sequence"/>
</dbReference>
<keyword evidence="3" id="KW-1185">Reference proteome</keyword>
<dbReference type="OMA" id="YVEKPNM"/>
<dbReference type="PANTHER" id="PTHR13356">
    <property type="entry name" value="OB FOLD NUCLEIC ACID BINDING PROTEIN-RELATED"/>
    <property type="match status" value="1"/>
</dbReference>
<dbReference type="GO" id="GO:0000724">
    <property type="term" value="P:double-strand break repair via homologous recombination"/>
    <property type="evidence" value="ECO:0007669"/>
    <property type="project" value="TreeGrafter"/>
</dbReference>
<proteinExistence type="predicted"/>
<reference evidence="2" key="1">
    <citation type="submission" date="2009-08" db="EMBL/GenBank/DDBJ databases">
        <title>Annotation of Salpingoeca rosetta.</title>
        <authorList>
            <consortium name="The Broad Institute Genome Sequencing Platform"/>
            <person name="Russ C."/>
            <person name="Cuomo C."/>
            <person name="Burger G."/>
            <person name="Gray M.W."/>
            <person name="Holland P.W.H."/>
            <person name="King N."/>
            <person name="Lang F.B.F."/>
            <person name="Roger A.J."/>
            <person name="Ruiz-Trillo I."/>
            <person name="Young S.K."/>
            <person name="Zeng Q."/>
            <person name="Gargeya S."/>
            <person name="Alvarado L."/>
            <person name="Berlin A."/>
            <person name="Chapman S.B."/>
            <person name="Chen Z."/>
            <person name="Freedman E."/>
            <person name="Gellesch M."/>
            <person name="Goldberg J."/>
            <person name="Griggs A."/>
            <person name="Gujja S."/>
            <person name="Heilman E."/>
            <person name="Heiman D."/>
            <person name="Howarth C."/>
            <person name="Mehta T."/>
            <person name="Neiman D."/>
            <person name="Pearson M."/>
            <person name="Roberts A."/>
            <person name="Saif S."/>
            <person name="Shea T."/>
            <person name="Shenoy N."/>
            <person name="Sisk P."/>
            <person name="Stolte C."/>
            <person name="Sykes S."/>
            <person name="White J."/>
            <person name="Yandava C."/>
            <person name="Haas B."/>
            <person name="Nusbaum C."/>
            <person name="Birren B."/>
        </authorList>
    </citation>
    <scope>NUCLEOTIDE SEQUENCE [LARGE SCALE GENOMIC DNA]</scope>
    <source>
        <strain evidence="2">ATCC 50818</strain>
    </source>
</reference>
<sequence>MGVAVKDARPGAKGLDCTFIVVEKDSVSSTKEGEQVIVWRVADPTGSILLSTFGEAGAAVKEADILRLKNGYCTRYRDQAVVYIGRGTLERVGEFTMMYSLEPDMSKLPPEPTAASV</sequence>
<dbReference type="GO" id="GO:0003677">
    <property type="term" value="F:DNA binding"/>
    <property type="evidence" value="ECO:0007669"/>
    <property type="project" value="UniProtKB-KW"/>
</dbReference>
<evidence type="ECO:0000313" key="2">
    <source>
        <dbReference type="EMBL" id="EGD83443.1"/>
    </source>
</evidence>
<dbReference type="STRING" id="946362.F2U7M6"/>
<accession>F2U7M6</accession>
<evidence type="ECO:0000256" key="1">
    <source>
        <dbReference type="ARBA" id="ARBA00023125"/>
    </source>
</evidence>
<dbReference type="InterPro" id="IPR012340">
    <property type="entry name" value="NA-bd_OB-fold"/>
</dbReference>
<name>F2U7M6_SALR5</name>
<keyword evidence="1" id="KW-0238">DNA-binding</keyword>
<dbReference type="PANTHER" id="PTHR13356:SF0">
    <property type="entry name" value="SOSS COMPLEX SUBUNIT B HOMOLOG"/>
    <property type="match status" value="1"/>
</dbReference>
<gene>
    <name evidence="2" type="ORF">PTSG_04050</name>
</gene>
<evidence type="ECO:0008006" key="4">
    <source>
        <dbReference type="Google" id="ProtNLM"/>
    </source>
</evidence>
<dbReference type="GeneID" id="16075525"/>
<dbReference type="KEGG" id="sre:PTSG_04050"/>
<dbReference type="InterPro" id="IPR051231">
    <property type="entry name" value="SOSS-B"/>
</dbReference>
<evidence type="ECO:0000313" key="3">
    <source>
        <dbReference type="Proteomes" id="UP000007799"/>
    </source>
</evidence>
<dbReference type="EMBL" id="GL832963">
    <property type="protein sequence ID" value="EGD83443.1"/>
    <property type="molecule type" value="Genomic_DNA"/>
</dbReference>
<dbReference type="Gene3D" id="2.40.50.140">
    <property type="entry name" value="Nucleic acid-binding proteins"/>
    <property type="match status" value="1"/>
</dbReference>
<protein>
    <recommendedName>
        <fullName evidence="4">OB domain-containing protein</fullName>
    </recommendedName>
</protein>
<dbReference type="SUPFAM" id="SSF50249">
    <property type="entry name" value="Nucleic acid-binding proteins"/>
    <property type="match status" value="1"/>
</dbReference>
<organism evidence="3">
    <name type="scientific">Salpingoeca rosetta (strain ATCC 50818 / BSB-021)</name>
    <dbReference type="NCBI Taxonomy" id="946362"/>
    <lineage>
        <taxon>Eukaryota</taxon>
        <taxon>Choanoflagellata</taxon>
        <taxon>Craspedida</taxon>
        <taxon>Salpingoecidae</taxon>
        <taxon>Salpingoeca</taxon>
    </lineage>
</organism>